<dbReference type="InterPro" id="IPR039261">
    <property type="entry name" value="FNR_nucleotide-bd"/>
</dbReference>
<name>A0A251X112_9RHOB</name>
<dbReference type="EMBL" id="MSPP01000001">
    <property type="protein sequence ID" value="OUD10312.1"/>
    <property type="molecule type" value="Genomic_DNA"/>
</dbReference>
<dbReference type="Proteomes" id="UP000194664">
    <property type="component" value="Unassembled WGS sequence"/>
</dbReference>
<dbReference type="Pfam" id="PF04954">
    <property type="entry name" value="SIP"/>
    <property type="match status" value="1"/>
</dbReference>
<organism evidence="3 4">
    <name type="scientific">Marivivens niveibacter</name>
    <dbReference type="NCBI Taxonomy" id="1930667"/>
    <lineage>
        <taxon>Bacteria</taxon>
        <taxon>Pseudomonadati</taxon>
        <taxon>Pseudomonadota</taxon>
        <taxon>Alphaproteobacteria</taxon>
        <taxon>Rhodobacterales</taxon>
        <taxon>Paracoccaceae</taxon>
        <taxon>Marivivens group</taxon>
        <taxon>Marivivens</taxon>
    </lineage>
</organism>
<evidence type="ECO:0000256" key="1">
    <source>
        <dbReference type="ARBA" id="ARBA00035644"/>
    </source>
</evidence>
<dbReference type="Pfam" id="PF08021">
    <property type="entry name" value="FAD_binding_9"/>
    <property type="match status" value="2"/>
</dbReference>
<dbReference type="CDD" id="cd06193">
    <property type="entry name" value="siderophore_interacting"/>
    <property type="match status" value="1"/>
</dbReference>
<evidence type="ECO:0000313" key="3">
    <source>
        <dbReference type="EMBL" id="OUD10312.1"/>
    </source>
</evidence>
<evidence type="ECO:0000259" key="2">
    <source>
        <dbReference type="PROSITE" id="PS51384"/>
    </source>
</evidence>
<dbReference type="Gene3D" id="2.40.30.10">
    <property type="entry name" value="Translation factors"/>
    <property type="match status" value="1"/>
</dbReference>
<dbReference type="InterPro" id="IPR017927">
    <property type="entry name" value="FAD-bd_FR_type"/>
</dbReference>
<dbReference type="PANTHER" id="PTHR30157">
    <property type="entry name" value="FERRIC REDUCTASE, NADPH-DEPENDENT"/>
    <property type="match status" value="1"/>
</dbReference>
<gene>
    <name evidence="3" type="ORF">BVC71_02020</name>
</gene>
<dbReference type="InterPro" id="IPR017938">
    <property type="entry name" value="Riboflavin_synthase-like_b-brl"/>
</dbReference>
<dbReference type="InterPro" id="IPR013113">
    <property type="entry name" value="SIP_FAD-bd"/>
</dbReference>
<comment type="caution">
    <text evidence="3">The sequence shown here is derived from an EMBL/GenBank/DDBJ whole genome shotgun (WGS) entry which is preliminary data.</text>
</comment>
<dbReference type="AlphaFoldDB" id="A0A251X112"/>
<proteinExistence type="inferred from homology"/>
<dbReference type="GO" id="GO:0016491">
    <property type="term" value="F:oxidoreductase activity"/>
    <property type="evidence" value="ECO:0007669"/>
    <property type="project" value="InterPro"/>
</dbReference>
<reference evidence="3 4" key="1">
    <citation type="submission" date="2016-12" db="EMBL/GenBank/DDBJ databases">
        <title>The draft genome sequence of HSLHS2.</title>
        <authorList>
            <person name="Hu D."/>
            <person name="Wang L."/>
            <person name="Shao Z."/>
        </authorList>
    </citation>
    <scope>NUCLEOTIDE SEQUENCE [LARGE SCALE GENOMIC DNA]</scope>
    <source>
        <strain evidence="3">MCCC 1A06712</strain>
    </source>
</reference>
<keyword evidence="4" id="KW-1185">Reference proteome</keyword>
<accession>A0A251X112</accession>
<dbReference type="RefSeq" id="WP_086449963.1">
    <property type="nucleotide sequence ID" value="NZ_MSPP01000001.1"/>
</dbReference>
<sequence length="251" mass="28143">MSSIEIDEPYIDRQRHELHRRTLTVVDRIELTPHMLRFTLTSEDLGNFVSASPDDHVKLFFQTKGGDREMRDYTPRAFDTEKRQLVLDFAVHEAGPATDWAQKAQVGDTLNIGGPRGSQVIRNVRNWLLIGDETALPAIGRRIEEMEKGDSVHAIIAIPDAADQQTFETQAAQTIDYIVRPVDQAADAEPLLKALKAVSLAADCFVWIAAESLVTRTLRTYLLENGWPKNRIKAAGYWTKGVADAAEKFVD</sequence>
<dbReference type="Gene3D" id="3.40.50.80">
    <property type="entry name" value="Nucleotide-binding domain of ferredoxin-NADP reductase (FNR) module"/>
    <property type="match status" value="1"/>
</dbReference>
<dbReference type="PANTHER" id="PTHR30157:SF0">
    <property type="entry name" value="NADPH-DEPENDENT FERRIC-CHELATE REDUCTASE"/>
    <property type="match status" value="1"/>
</dbReference>
<dbReference type="PROSITE" id="PS51384">
    <property type="entry name" value="FAD_FR"/>
    <property type="match status" value="1"/>
</dbReference>
<dbReference type="InterPro" id="IPR007037">
    <property type="entry name" value="SIP_rossman_dom"/>
</dbReference>
<dbReference type="OrthoDB" id="9814826at2"/>
<comment type="similarity">
    <text evidence="1">Belongs to the SIP oxidoreductase family.</text>
</comment>
<dbReference type="InterPro" id="IPR039374">
    <property type="entry name" value="SIP_fam"/>
</dbReference>
<protein>
    <submittedName>
        <fullName evidence="3">NADPH-dependent ferric siderophore reductase</fullName>
    </submittedName>
</protein>
<evidence type="ECO:0000313" key="4">
    <source>
        <dbReference type="Proteomes" id="UP000194664"/>
    </source>
</evidence>
<dbReference type="SUPFAM" id="SSF63380">
    <property type="entry name" value="Riboflavin synthase domain-like"/>
    <property type="match status" value="1"/>
</dbReference>
<feature type="domain" description="FAD-binding FR-type" evidence="2">
    <location>
        <begin position="18"/>
        <end position="122"/>
    </location>
</feature>